<feature type="transmembrane region" description="Helical" evidence="8">
    <location>
        <begin position="286"/>
        <end position="308"/>
    </location>
</feature>
<comment type="subcellular location">
    <subcellularLocation>
        <location evidence="1">Cell membrane</location>
        <topology evidence="1">Multi-pass membrane protein</topology>
    </subcellularLocation>
</comment>
<feature type="transmembrane region" description="Helical" evidence="8">
    <location>
        <begin position="29"/>
        <end position="49"/>
    </location>
</feature>
<sequence length="340" mass="35229">MTKVAEPSPPATDLEPRGSRASRFSPLGLLEKNGVLIAWLIVIGVFSLLRPNTFPTSGTASVVFGTQTVILIVTMGLLLALAVGEIDLSVGSVVGFGAVLLVVFNGQLKLPIGVALVLTLVCCALVGVVNALLVVVVGVQSIIVTLGMATLLTGFTLAVSGSKVVTGLDVSVVQFVATRWLGIPLPFYLGVLLTVAIWFILQHTPIGRRMAFVLASREVARLAGLRVNRIRFGALVSTSLIAGLAGVVLASQNGAANPQAGAYYLLPAFAGAFLGSTTVRPGRFNAIGTFIAVYFLVTGITGLVYLGFAGWPEQVFYGASLLVAVTLSHIAGRRARGGGS</sequence>
<keyword evidence="4" id="KW-0997">Cell inner membrane</keyword>
<dbReference type="Pfam" id="PF02653">
    <property type="entry name" value="BPD_transp_2"/>
    <property type="match status" value="1"/>
</dbReference>
<dbReference type="EMBL" id="NBXA01000012">
    <property type="protein sequence ID" value="RFA14602.1"/>
    <property type="molecule type" value="Genomic_DNA"/>
</dbReference>
<keyword evidence="5 8" id="KW-0812">Transmembrane</keyword>
<feature type="transmembrane region" description="Helical" evidence="8">
    <location>
        <begin position="112"/>
        <end position="135"/>
    </location>
</feature>
<evidence type="ECO:0000256" key="6">
    <source>
        <dbReference type="ARBA" id="ARBA00022989"/>
    </source>
</evidence>
<evidence type="ECO:0000256" key="1">
    <source>
        <dbReference type="ARBA" id="ARBA00004651"/>
    </source>
</evidence>
<dbReference type="AlphaFoldDB" id="A0A3E0VX08"/>
<accession>A0A3E0VX08</accession>
<feature type="transmembrane region" description="Helical" evidence="8">
    <location>
        <begin position="230"/>
        <end position="250"/>
    </location>
</feature>
<feature type="transmembrane region" description="Helical" evidence="8">
    <location>
        <begin position="61"/>
        <end position="81"/>
    </location>
</feature>
<keyword evidence="3" id="KW-1003">Cell membrane</keyword>
<dbReference type="CDD" id="cd06579">
    <property type="entry name" value="TM_PBP1_transp_AraH_like"/>
    <property type="match status" value="1"/>
</dbReference>
<dbReference type="Proteomes" id="UP000256709">
    <property type="component" value="Unassembled WGS sequence"/>
</dbReference>
<evidence type="ECO:0000256" key="4">
    <source>
        <dbReference type="ARBA" id="ARBA00022519"/>
    </source>
</evidence>
<feature type="transmembrane region" description="Helical" evidence="8">
    <location>
        <begin position="142"/>
        <end position="160"/>
    </location>
</feature>
<dbReference type="PANTHER" id="PTHR32196">
    <property type="entry name" value="ABC TRANSPORTER PERMEASE PROTEIN YPHD-RELATED-RELATED"/>
    <property type="match status" value="1"/>
</dbReference>
<proteinExistence type="predicted"/>
<dbReference type="GO" id="GO:0005886">
    <property type="term" value="C:plasma membrane"/>
    <property type="evidence" value="ECO:0007669"/>
    <property type="project" value="UniProtKB-SubCell"/>
</dbReference>
<feature type="transmembrane region" description="Helical" evidence="8">
    <location>
        <begin position="88"/>
        <end position="106"/>
    </location>
</feature>
<gene>
    <name evidence="9" type="ORF">B7R21_06055</name>
</gene>
<dbReference type="PANTHER" id="PTHR32196:SF21">
    <property type="entry name" value="ABC TRANSPORTER PERMEASE PROTEIN YPHD-RELATED"/>
    <property type="match status" value="1"/>
</dbReference>
<protein>
    <recommendedName>
        <fullName evidence="11">ABC transporter permease</fullName>
    </recommendedName>
</protein>
<keyword evidence="7 8" id="KW-0472">Membrane</keyword>
<keyword evidence="6 8" id="KW-1133">Transmembrane helix</keyword>
<dbReference type="RefSeq" id="WP_116282360.1">
    <property type="nucleotide sequence ID" value="NZ_NBXA01000012.1"/>
</dbReference>
<evidence type="ECO:0000313" key="10">
    <source>
        <dbReference type="Proteomes" id="UP000256709"/>
    </source>
</evidence>
<evidence type="ECO:0000256" key="8">
    <source>
        <dbReference type="SAM" id="Phobius"/>
    </source>
</evidence>
<dbReference type="OrthoDB" id="3676653at2"/>
<evidence type="ECO:0000256" key="3">
    <source>
        <dbReference type="ARBA" id="ARBA00022475"/>
    </source>
</evidence>
<dbReference type="GO" id="GO:0022857">
    <property type="term" value="F:transmembrane transporter activity"/>
    <property type="evidence" value="ECO:0007669"/>
    <property type="project" value="InterPro"/>
</dbReference>
<evidence type="ECO:0000256" key="5">
    <source>
        <dbReference type="ARBA" id="ARBA00022692"/>
    </source>
</evidence>
<evidence type="ECO:0000256" key="2">
    <source>
        <dbReference type="ARBA" id="ARBA00022448"/>
    </source>
</evidence>
<evidence type="ECO:0000313" key="9">
    <source>
        <dbReference type="EMBL" id="RFA14602.1"/>
    </source>
</evidence>
<evidence type="ECO:0008006" key="11">
    <source>
        <dbReference type="Google" id="ProtNLM"/>
    </source>
</evidence>
<evidence type="ECO:0000256" key="7">
    <source>
        <dbReference type="ARBA" id="ARBA00023136"/>
    </source>
</evidence>
<feature type="transmembrane region" description="Helical" evidence="8">
    <location>
        <begin position="262"/>
        <end position="279"/>
    </location>
</feature>
<name>A0A3E0VX08_9MICO</name>
<feature type="transmembrane region" description="Helical" evidence="8">
    <location>
        <begin position="314"/>
        <end position="332"/>
    </location>
</feature>
<comment type="caution">
    <text evidence="9">The sequence shown here is derived from an EMBL/GenBank/DDBJ whole genome shotgun (WGS) entry which is preliminary data.</text>
</comment>
<keyword evidence="2" id="KW-0813">Transport</keyword>
<feature type="transmembrane region" description="Helical" evidence="8">
    <location>
        <begin position="180"/>
        <end position="201"/>
    </location>
</feature>
<dbReference type="InterPro" id="IPR001851">
    <property type="entry name" value="ABC_transp_permease"/>
</dbReference>
<organism evidence="9 10">
    <name type="scientific">Subtercola boreus</name>
    <dbReference type="NCBI Taxonomy" id="120213"/>
    <lineage>
        <taxon>Bacteria</taxon>
        <taxon>Bacillati</taxon>
        <taxon>Actinomycetota</taxon>
        <taxon>Actinomycetes</taxon>
        <taxon>Micrococcales</taxon>
        <taxon>Microbacteriaceae</taxon>
        <taxon>Subtercola</taxon>
    </lineage>
</organism>
<reference evidence="9 10" key="1">
    <citation type="submission" date="2017-04" db="EMBL/GenBank/DDBJ databases">
        <title>Comparative genome analysis of Subtercola boreus.</title>
        <authorList>
            <person name="Cho Y.-J."/>
            <person name="Cho A."/>
            <person name="Kim O.-S."/>
            <person name="Lee J.-I."/>
        </authorList>
    </citation>
    <scope>NUCLEOTIDE SEQUENCE [LARGE SCALE GENOMIC DNA]</scope>
    <source>
        <strain evidence="9 10">P27444</strain>
    </source>
</reference>